<sequence length="178" mass="19325">MRVFMPMLLALLLAAPLQAAELNERYDQMGTLSITLDGETRNLVIPYDTERDRGNAEQKMIMGSFLTINVLGRTVGDDGMPGSPMVQVTLQRRSGDMQLLSVEMFDEEGYAAPLSMGPDGGKGTLTSFEMTEDNQVSATVEGELLRLADYTSEPKVAEGATPQPTTISFSVTLAPLEE</sequence>
<dbReference type="EMBL" id="FTNV01000001">
    <property type="protein sequence ID" value="SIR94833.1"/>
    <property type="molecule type" value="Genomic_DNA"/>
</dbReference>
<accession>A0A1N7F3A1</accession>
<evidence type="ECO:0000313" key="2">
    <source>
        <dbReference type="EMBL" id="SIR94833.1"/>
    </source>
</evidence>
<dbReference type="AlphaFoldDB" id="A0A1N7F3A1"/>
<name>A0A1N7F3A1_9RHOB</name>
<dbReference type="RefSeq" id="WP_139194226.1">
    <property type="nucleotide sequence ID" value="NZ_FOAC01000001.1"/>
</dbReference>
<organism evidence="2 3">
    <name type="scientific">Roseovarius nanhaiticus</name>
    <dbReference type="NCBI Taxonomy" id="573024"/>
    <lineage>
        <taxon>Bacteria</taxon>
        <taxon>Pseudomonadati</taxon>
        <taxon>Pseudomonadota</taxon>
        <taxon>Alphaproteobacteria</taxon>
        <taxon>Rhodobacterales</taxon>
        <taxon>Roseobacteraceae</taxon>
        <taxon>Roseovarius</taxon>
    </lineage>
</organism>
<keyword evidence="3" id="KW-1185">Reference proteome</keyword>
<reference evidence="2 3" key="1">
    <citation type="submission" date="2017-01" db="EMBL/GenBank/DDBJ databases">
        <authorList>
            <person name="Mah S.A."/>
            <person name="Swanson W.J."/>
            <person name="Moy G.W."/>
            <person name="Vacquier V.D."/>
        </authorList>
    </citation>
    <scope>NUCLEOTIDE SEQUENCE [LARGE SCALE GENOMIC DNA]</scope>
    <source>
        <strain evidence="2 3">DSM 29590</strain>
    </source>
</reference>
<dbReference type="OrthoDB" id="7744371at2"/>
<proteinExistence type="predicted"/>
<dbReference type="Proteomes" id="UP000186019">
    <property type="component" value="Unassembled WGS sequence"/>
</dbReference>
<gene>
    <name evidence="2" type="ORF">SAMN05421666_0718</name>
</gene>
<feature type="chain" id="PRO_5009941563" description="CS1 type fimbrial major subunit" evidence="1">
    <location>
        <begin position="20"/>
        <end position="178"/>
    </location>
</feature>
<evidence type="ECO:0000256" key="1">
    <source>
        <dbReference type="SAM" id="SignalP"/>
    </source>
</evidence>
<evidence type="ECO:0000313" key="3">
    <source>
        <dbReference type="Proteomes" id="UP000186019"/>
    </source>
</evidence>
<keyword evidence="1" id="KW-0732">Signal</keyword>
<evidence type="ECO:0008006" key="4">
    <source>
        <dbReference type="Google" id="ProtNLM"/>
    </source>
</evidence>
<feature type="signal peptide" evidence="1">
    <location>
        <begin position="1"/>
        <end position="19"/>
    </location>
</feature>
<protein>
    <recommendedName>
        <fullName evidence="4">CS1 type fimbrial major subunit</fullName>
    </recommendedName>
</protein>